<accession>A0ABS0A6F9</accession>
<dbReference type="PRINTS" id="PR01438">
    <property type="entry name" value="UNVRSLSTRESS"/>
</dbReference>
<protein>
    <submittedName>
        <fullName evidence="3">Universal stress protein</fullName>
    </submittedName>
</protein>
<comment type="caution">
    <text evidence="3">The sequence shown here is derived from an EMBL/GenBank/DDBJ whole genome shotgun (WGS) entry which is preliminary data.</text>
</comment>
<dbReference type="Proteomes" id="UP001194729">
    <property type="component" value="Unassembled WGS sequence"/>
</dbReference>
<keyword evidence="4" id="KW-1185">Reference proteome</keyword>
<evidence type="ECO:0000256" key="1">
    <source>
        <dbReference type="ARBA" id="ARBA00008791"/>
    </source>
</evidence>
<dbReference type="InterPro" id="IPR006016">
    <property type="entry name" value="UspA"/>
</dbReference>
<gene>
    <name evidence="3" type="ORF">FNJ87_10355</name>
</gene>
<feature type="domain" description="UspA" evidence="2">
    <location>
        <begin position="148"/>
        <end position="268"/>
    </location>
</feature>
<dbReference type="InterPro" id="IPR014729">
    <property type="entry name" value="Rossmann-like_a/b/a_fold"/>
</dbReference>
<evidence type="ECO:0000313" key="4">
    <source>
        <dbReference type="Proteomes" id="UP001194729"/>
    </source>
</evidence>
<organism evidence="3 4">
    <name type="scientific">Nonlabens mediterrranea</name>
    <dbReference type="NCBI Taxonomy" id="1419947"/>
    <lineage>
        <taxon>Bacteria</taxon>
        <taxon>Pseudomonadati</taxon>
        <taxon>Bacteroidota</taxon>
        <taxon>Flavobacteriia</taxon>
        <taxon>Flavobacteriales</taxon>
        <taxon>Flavobacteriaceae</taxon>
        <taxon>Nonlabens</taxon>
    </lineage>
</organism>
<dbReference type="EMBL" id="JADKYU010000528">
    <property type="protein sequence ID" value="MBF4984716.1"/>
    <property type="molecule type" value="Genomic_DNA"/>
</dbReference>
<feature type="domain" description="UspA" evidence="2">
    <location>
        <begin position="1"/>
        <end position="140"/>
    </location>
</feature>
<proteinExistence type="inferred from homology"/>
<sequence length="275" mass="30552">MKNIIIPVDFSIHSEYALKTGAMLAKKHDATLHVLHMLELSDSLISHSANENKNEMMFLLALTKKKFEPFLEKGFLDGVKVEAVIKHHKVYKEVDALAQKVNADLIIMGSHGLMAHEGIFAGSNAEKMVRNSNTPVLTIKSDPNNTDFNKVVLATDMSTKSVAAYQKAKSIFSTLGSTIQLVYINRPHHNFISTQEFKELRKDFAKAGGTDQVEFISGYTVEDGLFEYADDTKADCVAVSTNARKGISHFFKGSISEDVANHSKLPVMSFKIEKR</sequence>
<dbReference type="CDD" id="cd00293">
    <property type="entry name" value="USP-like"/>
    <property type="match status" value="1"/>
</dbReference>
<dbReference type="Gene3D" id="3.40.50.620">
    <property type="entry name" value="HUPs"/>
    <property type="match status" value="2"/>
</dbReference>
<dbReference type="SUPFAM" id="SSF52402">
    <property type="entry name" value="Adenine nucleotide alpha hydrolases-like"/>
    <property type="match status" value="2"/>
</dbReference>
<evidence type="ECO:0000313" key="3">
    <source>
        <dbReference type="EMBL" id="MBF4984716.1"/>
    </source>
</evidence>
<dbReference type="Pfam" id="PF00582">
    <property type="entry name" value="Usp"/>
    <property type="match status" value="2"/>
</dbReference>
<dbReference type="PANTHER" id="PTHR46268:SF6">
    <property type="entry name" value="UNIVERSAL STRESS PROTEIN UP12"/>
    <property type="match status" value="1"/>
</dbReference>
<comment type="similarity">
    <text evidence="1">Belongs to the universal stress protein A family.</text>
</comment>
<dbReference type="PANTHER" id="PTHR46268">
    <property type="entry name" value="STRESS RESPONSE PROTEIN NHAX"/>
    <property type="match status" value="1"/>
</dbReference>
<name>A0ABS0A6F9_9FLAO</name>
<dbReference type="InterPro" id="IPR006015">
    <property type="entry name" value="Universal_stress_UspA"/>
</dbReference>
<evidence type="ECO:0000259" key="2">
    <source>
        <dbReference type="Pfam" id="PF00582"/>
    </source>
</evidence>
<reference evidence="3 4" key="1">
    <citation type="submission" date="2020-11" db="EMBL/GenBank/DDBJ databases">
        <title>P. mediterranea TC4 genome.</title>
        <authorList>
            <person name="Molmeret M."/>
        </authorList>
    </citation>
    <scope>NUCLEOTIDE SEQUENCE [LARGE SCALE GENOMIC DNA]</scope>
    <source>
        <strain evidence="3 4">TC4</strain>
    </source>
</reference>